<dbReference type="Pfam" id="PF11832">
    <property type="entry name" value="DUF3352"/>
    <property type="match status" value="1"/>
</dbReference>
<organism evidence="1 2">
    <name type="scientific">Thermosynechococcus sichuanensis E542</name>
    <dbReference type="NCBI Taxonomy" id="2016101"/>
    <lineage>
        <taxon>Bacteria</taxon>
        <taxon>Bacillati</taxon>
        <taxon>Cyanobacteriota</taxon>
        <taxon>Cyanophyceae</taxon>
        <taxon>Acaryochloridales</taxon>
        <taxon>Thermosynechococcaceae</taxon>
        <taxon>Thermosynechococcus</taxon>
        <taxon>Thermosynechococcus sichuanensis</taxon>
    </lineage>
</organism>
<gene>
    <name evidence="1" type="ORF">D3A95_05965</name>
</gene>
<dbReference type="EMBL" id="CP032152">
    <property type="protein sequence ID" value="QLL29988.1"/>
    <property type="molecule type" value="Genomic_DNA"/>
</dbReference>
<keyword evidence="2" id="KW-1185">Reference proteome</keyword>
<dbReference type="KEGG" id="tsq:D3A95_05965"/>
<proteinExistence type="predicted"/>
<name>A0A7D6EX87_9CYAN</name>
<reference evidence="2" key="1">
    <citation type="submission" date="2018-09" db="EMBL/GenBank/DDBJ databases">
        <title>Complete genome sequence of thermophilic cyanobacteria strain Thermosynechococcus elongatus PKUAC-SCTE542.</title>
        <authorList>
            <person name="Liang Y."/>
            <person name="Tang J."/>
            <person name="Daroch M."/>
        </authorList>
    </citation>
    <scope>NUCLEOTIDE SEQUENCE [LARGE SCALE GENOMIC DNA]</scope>
    <source>
        <strain evidence="2">E542</strain>
    </source>
</reference>
<dbReference type="RefSeq" id="WP_181496706.1">
    <property type="nucleotide sequence ID" value="NZ_CP032152.1"/>
</dbReference>
<evidence type="ECO:0000313" key="2">
    <source>
        <dbReference type="Proteomes" id="UP000261812"/>
    </source>
</evidence>
<sequence length="499" mass="56598">MQPHHRSLWSSFLIFILCWLVLTCGQPALAANSDDLIFVPRQAQSVLKLNQRPSSDPLRFLWERFWTSQLAHWGWSWSEVSTWVGEGVTVAQFPCPEVCPSPRQLWILSLKRPEAATAFLESYWQGHPFEAQVYQNIPLQVGKDLVTARLGDRLLLASDMETMTASLGSAVTGDGNLAGLSFYQAARPQLEAQPTALYYANLQFLSREDRELAPTYDRLLLAVKAQNNELHLETLLHRTSDPTLATDPLDFEFLRFQDPIPTVVVAGSHLPEGYSQLSEALADYRFGKTPQGDDIASQLLRDLTADVPVDLTRQIFPLASDRFSLALWHQADEQWQWWWQTRNTPETSTLLQQLADLARANGYEVNRLVLNKEPVTAWVKLILDPQTSEGLVSDVAAAYEQRGDRLILASSLSVLSPSQNKKVSWLPQSLLRQRQGIYGLIYARWPQLFAPLSQRWPLLQYLNGISAGWLERLQSITLVNYGVRDRLQHLDLILSSKKD</sequence>
<evidence type="ECO:0000313" key="1">
    <source>
        <dbReference type="EMBL" id="QLL29988.1"/>
    </source>
</evidence>
<dbReference type="Proteomes" id="UP000261812">
    <property type="component" value="Chromosome"/>
</dbReference>
<protein>
    <submittedName>
        <fullName evidence="1">DUF3352 domain-containing protein</fullName>
    </submittedName>
</protein>
<accession>A0A7D6EX87</accession>
<dbReference type="InterPro" id="IPR021787">
    <property type="entry name" value="DUF3352"/>
</dbReference>
<dbReference type="AlphaFoldDB" id="A0A7D6EX87"/>